<gene>
    <name evidence="15" type="ORF">BTMF_LOCUS9844</name>
</gene>
<keyword evidence="3 9" id="KW-0396">Initiation factor</keyword>
<dbReference type="NCBIfam" id="TIGR00231">
    <property type="entry name" value="small_GTP"/>
    <property type="match status" value="1"/>
</dbReference>
<feature type="binding site" evidence="10">
    <location>
        <begin position="330"/>
        <end position="337"/>
    </location>
    <ligand>
        <name>GTP</name>
        <dbReference type="ChEBI" id="CHEBI:37565"/>
    </ligand>
</feature>
<evidence type="ECO:0000259" key="14">
    <source>
        <dbReference type="PROSITE" id="PS50102"/>
    </source>
</evidence>
<evidence type="ECO:0000256" key="9">
    <source>
        <dbReference type="HAMAP-Rule" id="MF_03006"/>
    </source>
</evidence>
<evidence type="ECO:0000313" key="16">
    <source>
        <dbReference type="Proteomes" id="UP000280834"/>
    </source>
</evidence>
<organism evidence="17">
    <name type="scientific">Brugia timori</name>
    <dbReference type="NCBI Taxonomy" id="42155"/>
    <lineage>
        <taxon>Eukaryota</taxon>
        <taxon>Metazoa</taxon>
        <taxon>Ecdysozoa</taxon>
        <taxon>Nematoda</taxon>
        <taxon>Chromadorea</taxon>
        <taxon>Rhabditida</taxon>
        <taxon>Spirurina</taxon>
        <taxon>Spiruromorpha</taxon>
        <taxon>Filarioidea</taxon>
        <taxon>Onchocercidae</taxon>
        <taxon>Brugia</taxon>
    </lineage>
</organism>
<feature type="binding site" evidence="10">
    <location>
        <begin position="432"/>
        <end position="435"/>
    </location>
    <ligand>
        <name>GTP</name>
        <dbReference type="ChEBI" id="CHEBI:37565"/>
    </ligand>
</feature>
<comment type="function">
    <text evidence="9">RNA-binding component of the eukaryotic translation initiation factor 3 (eIF-3) complex, which is involved in protein synthesis of a specialized repertoire of mRNAs and, together with other initiation factors, stimulates binding of mRNA and methionyl-tRNAi to the 40S ribosome. The eIF-3 complex specifically targets and initiates translation of a subset of mRNAs involved in cell proliferation. This subunit can bind 18S rRNA.</text>
</comment>
<evidence type="ECO:0000256" key="12">
    <source>
        <dbReference type="PROSITE-ProRule" id="PRU00176"/>
    </source>
</evidence>
<dbReference type="InterPro" id="IPR035979">
    <property type="entry name" value="RBD_domain_sf"/>
</dbReference>
<dbReference type="SMART" id="SM00360">
    <property type="entry name" value="RRM"/>
    <property type="match status" value="1"/>
</dbReference>
<dbReference type="PROSITE" id="PS50102">
    <property type="entry name" value="RRM"/>
    <property type="match status" value="1"/>
</dbReference>
<dbReference type="Proteomes" id="UP000280834">
    <property type="component" value="Unassembled WGS sequence"/>
</dbReference>
<evidence type="ECO:0000256" key="4">
    <source>
        <dbReference type="ARBA" id="ARBA00022707"/>
    </source>
</evidence>
<dbReference type="InterPro" id="IPR044612">
    <property type="entry name" value="ARL2/3"/>
</dbReference>
<keyword evidence="8" id="KW-0449">Lipoprotein</keyword>
<dbReference type="HAMAP" id="MF_03006">
    <property type="entry name" value="eIF3g"/>
    <property type="match status" value="1"/>
</dbReference>
<feature type="domain" description="RRM" evidence="14">
    <location>
        <begin position="208"/>
        <end position="286"/>
    </location>
</feature>
<dbReference type="InterPro" id="IPR024675">
    <property type="entry name" value="eIF3g_N"/>
</dbReference>
<dbReference type="WBParaSite" id="BTMF_0001181401-mRNA-1">
    <property type="protein sequence ID" value="BTMF_0001181401-mRNA-1"/>
    <property type="gene ID" value="BTMF_0001181401"/>
</dbReference>
<dbReference type="InterPro" id="IPR005225">
    <property type="entry name" value="Small_GTP-bd"/>
</dbReference>
<dbReference type="SMART" id="SM00177">
    <property type="entry name" value="ARF"/>
    <property type="match status" value="1"/>
</dbReference>
<dbReference type="GO" id="GO:0005852">
    <property type="term" value="C:eukaryotic translation initiation factor 3 complex"/>
    <property type="evidence" value="ECO:0007669"/>
    <property type="project" value="UniProtKB-UniRule"/>
</dbReference>
<dbReference type="STRING" id="42155.A0A0R3QVQ6"/>
<dbReference type="InterPro" id="IPR012677">
    <property type="entry name" value="Nucleotide-bd_a/b_plait_sf"/>
</dbReference>
<name>A0A0R3QVQ6_9BILA</name>
<accession>A0A0R3QVQ6</accession>
<keyword evidence="2 9" id="KW-0963">Cytoplasm</keyword>
<feature type="binding site" evidence="11">
    <location>
        <position position="354"/>
    </location>
    <ligand>
        <name>Mg(2+)</name>
        <dbReference type="ChEBI" id="CHEBI:18420"/>
    </ligand>
</feature>
<dbReference type="InterPro" id="IPR027417">
    <property type="entry name" value="P-loop_NTPase"/>
</dbReference>
<dbReference type="PRINTS" id="PR00328">
    <property type="entry name" value="SAR1GTPBP"/>
</dbReference>
<dbReference type="Pfam" id="PF00076">
    <property type="entry name" value="RRM_1"/>
    <property type="match status" value="1"/>
</dbReference>
<feature type="binding site" evidence="10">
    <location>
        <position position="376"/>
    </location>
    <ligand>
        <name>GTP</name>
        <dbReference type="ChEBI" id="CHEBI:37565"/>
    </ligand>
</feature>
<protein>
    <recommendedName>
        <fullName evidence="9">Eukaryotic translation initiation factor 3 subunit G</fullName>
        <shortName evidence="9">eIF3g</shortName>
    </recommendedName>
    <alternativeName>
        <fullName evidence="9">Eukaryotic translation initiation factor 3 RNA-binding subunit</fullName>
        <shortName evidence="9">eIF-3 RNA-binding subunit</shortName>
    </alternativeName>
    <alternativeName>
        <fullName evidence="9">Eukaryotic translation initiation factor 3 subunit 4</fullName>
    </alternativeName>
</protein>
<evidence type="ECO:0000256" key="2">
    <source>
        <dbReference type="ARBA" id="ARBA00022490"/>
    </source>
</evidence>
<dbReference type="PANTHER" id="PTHR45697">
    <property type="entry name" value="ADP-RIBOSYLATION FACTOR-LIKE PROTEIN 2-RELATED"/>
    <property type="match status" value="1"/>
</dbReference>
<keyword evidence="7 10" id="KW-0342">GTP-binding</keyword>
<evidence type="ECO:0000256" key="7">
    <source>
        <dbReference type="ARBA" id="ARBA00023134"/>
    </source>
</evidence>
<dbReference type="CDD" id="cd12933">
    <property type="entry name" value="eIF3G"/>
    <property type="match status" value="1"/>
</dbReference>
<dbReference type="Pfam" id="PF00025">
    <property type="entry name" value="Arf"/>
    <property type="match status" value="1"/>
</dbReference>
<reference evidence="15 16" key="2">
    <citation type="submission" date="2018-11" db="EMBL/GenBank/DDBJ databases">
        <authorList>
            <consortium name="Pathogen Informatics"/>
        </authorList>
    </citation>
    <scope>NUCLEOTIDE SEQUENCE [LARGE SCALE GENOMIC DNA]</scope>
</reference>
<dbReference type="Pfam" id="PF12353">
    <property type="entry name" value="eIF3g"/>
    <property type="match status" value="1"/>
</dbReference>
<evidence type="ECO:0000313" key="15">
    <source>
        <dbReference type="EMBL" id="VDO33398.1"/>
    </source>
</evidence>
<keyword evidence="12" id="KW-0694">RNA-binding</keyword>
<evidence type="ECO:0000256" key="8">
    <source>
        <dbReference type="ARBA" id="ARBA00023288"/>
    </source>
</evidence>
<comment type="subcellular location">
    <subcellularLocation>
        <location evidence="9">Cytoplasm</location>
    </subcellularLocation>
</comment>
<dbReference type="AlphaFoldDB" id="A0A0R3QVQ6"/>
<evidence type="ECO:0000256" key="11">
    <source>
        <dbReference type="PIRSR" id="PIRSR606689-2"/>
    </source>
</evidence>
<dbReference type="InterPro" id="IPR017334">
    <property type="entry name" value="eIF3_g"/>
</dbReference>
<dbReference type="SMART" id="SM00178">
    <property type="entry name" value="SAR"/>
    <property type="match status" value="1"/>
</dbReference>
<feature type="region of interest" description="Disordered" evidence="13">
    <location>
        <begin position="163"/>
        <end position="208"/>
    </location>
</feature>
<evidence type="ECO:0000256" key="13">
    <source>
        <dbReference type="SAM" id="MobiDB-lite"/>
    </source>
</evidence>
<dbReference type="Gene3D" id="3.40.50.300">
    <property type="entry name" value="P-loop containing nucleotide triphosphate hydrolases"/>
    <property type="match status" value="1"/>
</dbReference>
<dbReference type="CDD" id="cd12408">
    <property type="entry name" value="RRM_eIF3G_like"/>
    <property type="match status" value="1"/>
</dbReference>
<dbReference type="GO" id="GO:0005525">
    <property type="term" value="F:GTP binding"/>
    <property type="evidence" value="ECO:0007669"/>
    <property type="project" value="UniProtKB-KW"/>
</dbReference>
<dbReference type="InterPro" id="IPR034240">
    <property type="entry name" value="eIF3G_RRM"/>
</dbReference>
<dbReference type="Gene3D" id="3.30.70.330">
    <property type="match status" value="1"/>
</dbReference>
<dbReference type="EMBL" id="UZAG01017195">
    <property type="protein sequence ID" value="VDO33398.1"/>
    <property type="molecule type" value="Genomic_DNA"/>
</dbReference>
<dbReference type="GO" id="GO:0003723">
    <property type="term" value="F:RNA binding"/>
    <property type="evidence" value="ECO:0007669"/>
    <property type="project" value="UniProtKB-UniRule"/>
</dbReference>
<dbReference type="GO" id="GO:0046872">
    <property type="term" value="F:metal ion binding"/>
    <property type="evidence" value="ECO:0007669"/>
    <property type="project" value="UniProtKB-KW"/>
</dbReference>
<feature type="binding site" evidence="11">
    <location>
        <position position="337"/>
    </location>
    <ligand>
        <name>Mg(2+)</name>
        <dbReference type="ChEBI" id="CHEBI:18420"/>
    </ligand>
</feature>
<keyword evidence="5 10" id="KW-0547">Nucleotide-binding</keyword>
<keyword evidence="4" id="KW-0519">Myristate</keyword>
<keyword evidence="16" id="KW-1185">Reference proteome</keyword>
<dbReference type="PROSITE" id="PS51417">
    <property type="entry name" value="ARF"/>
    <property type="match status" value="1"/>
</dbReference>
<dbReference type="InterPro" id="IPR000504">
    <property type="entry name" value="RRM_dom"/>
</dbReference>
<dbReference type="GO" id="GO:0033290">
    <property type="term" value="C:eukaryotic 48S preinitiation complex"/>
    <property type="evidence" value="ECO:0007669"/>
    <property type="project" value="UniProtKB-UniRule"/>
</dbReference>
<comment type="similarity">
    <text evidence="1">Belongs to the small GTPase superfamily. Arf family.</text>
</comment>
<comment type="subunit">
    <text evidence="9">Component of the eukaryotic translation initiation factor 3 (eIF-3) complex.</text>
</comment>
<evidence type="ECO:0000256" key="5">
    <source>
        <dbReference type="ARBA" id="ARBA00022741"/>
    </source>
</evidence>
<dbReference type="GO" id="GO:0003924">
    <property type="term" value="F:GTPase activity"/>
    <property type="evidence" value="ECO:0007669"/>
    <property type="project" value="InterPro"/>
</dbReference>
<evidence type="ECO:0000256" key="1">
    <source>
        <dbReference type="ARBA" id="ARBA00010290"/>
    </source>
</evidence>
<dbReference type="SUPFAM" id="SSF52540">
    <property type="entry name" value="P-loop containing nucleoside triphosphate hydrolases"/>
    <property type="match status" value="1"/>
</dbReference>
<keyword evidence="11" id="KW-0460">Magnesium</keyword>
<dbReference type="GO" id="GO:0016282">
    <property type="term" value="C:eukaryotic 43S preinitiation complex"/>
    <property type="evidence" value="ECO:0007669"/>
    <property type="project" value="UniProtKB-UniRule"/>
</dbReference>
<evidence type="ECO:0000256" key="6">
    <source>
        <dbReference type="ARBA" id="ARBA00022917"/>
    </source>
</evidence>
<keyword evidence="6 9" id="KW-0648">Protein biosynthesis</keyword>
<dbReference type="GO" id="GO:0003743">
    <property type="term" value="F:translation initiation factor activity"/>
    <property type="evidence" value="ECO:0007669"/>
    <property type="project" value="UniProtKB-UniRule"/>
</dbReference>
<sequence>MAVTTASTAPPLPNLSSISAIGSWAEAVEQETLGGAHESTKDGIKIVTDIISDDTGKYKVVTTFKVVTKKVSRPIAERKKWKKFGQCKNDGPGPHVSTTYVAEEVLMQFIRNRAGEQQLDIGDEGTKVATTTGGSFTHCRYCKSDEHWSVSCPYKSMYAKDDEEDLESKEKDTKLGPTVPGSGKYVAPGMRGDRPAVTGGAERRSEENTCRVTNLPEECDEMELRALFGTVGTVNRVFIAKDKHTNKPKGFAFVTFEHRSQTEAAIQKLNGYKLDHLVLKVEWTRFTKQLTELFDGDRYNSEIRLLEMGLLTILKKQRLKEKELRILVLGLDNSGKTTVVKKLNGEEVNEIAPTFGFNIKTLQYKDMKLNMWDVGGQKSLRSYWRNYFEQTDGVIWVVDSADIDRMDDCKRELGSLLVEERLAGASLLVLANKQDLSSSASSEEIEEVTDLLFLFLRTGLSVFEDNLLGLRNLKSHHWNIYGCSAFTGENLLEAIDWLCVDISSRLFTFN</sequence>
<dbReference type="CDD" id="cd04154">
    <property type="entry name" value="Arl2"/>
    <property type="match status" value="1"/>
</dbReference>
<dbReference type="InterPro" id="IPR006689">
    <property type="entry name" value="Small_GTPase_ARF/SAR"/>
</dbReference>
<comment type="similarity">
    <text evidence="9">Belongs to the eIF-3 subunit G family.</text>
</comment>
<dbReference type="SUPFAM" id="SSF54928">
    <property type="entry name" value="RNA-binding domain, RBD"/>
    <property type="match status" value="1"/>
</dbReference>
<dbReference type="InterPro" id="IPR045873">
    <property type="entry name" value="Arl2"/>
</dbReference>
<evidence type="ECO:0000256" key="10">
    <source>
        <dbReference type="PIRSR" id="PIRSR606689-1"/>
    </source>
</evidence>
<dbReference type="GO" id="GO:0001732">
    <property type="term" value="P:formation of cytoplasmic translation initiation complex"/>
    <property type="evidence" value="ECO:0007669"/>
    <property type="project" value="UniProtKB-UniRule"/>
</dbReference>
<dbReference type="FunFam" id="3.40.50.300:FF:000393">
    <property type="entry name" value="ADP-ribosylation factor-like 2, arl2"/>
    <property type="match status" value="1"/>
</dbReference>
<evidence type="ECO:0000256" key="3">
    <source>
        <dbReference type="ARBA" id="ARBA00022540"/>
    </source>
</evidence>
<reference evidence="17" key="1">
    <citation type="submission" date="2017-02" db="UniProtKB">
        <authorList>
            <consortium name="WormBaseParasite"/>
        </authorList>
    </citation>
    <scope>IDENTIFICATION</scope>
</reference>
<proteinExistence type="inferred from homology"/>
<evidence type="ECO:0000313" key="17">
    <source>
        <dbReference type="WBParaSite" id="BTMF_0001181401-mRNA-1"/>
    </source>
</evidence>
<keyword evidence="11" id="KW-0479">Metal-binding</keyword>